<dbReference type="EMBL" id="CAMKVN010012179">
    <property type="protein sequence ID" value="CAI2195247.1"/>
    <property type="molecule type" value="Genomic_DNA"/>
</dbReference>
<protein>
    <submittedName>
        <fullName evidence="1">1748_t:CDS:1</fullName>
    </submittedName>
</protein>
<dbReference type="AlphaFoldDB" id="A0A9W4T6Y4"/>
<gene>
    <name evidence="1" type="ORF">FWILDA_LOCUS16980</name>
</gene>
<dbReference type="Proteomes" id="UP001153678">
    <property type="component" value="Unassembled WGS sequence"/>
</dbReference>
<sequence>LGESQSAIFVTMKPEPRSYEMPVRYFANLDHAVYLEMENHILL</sequence>
<reference evidence="1" key="1">
    <citation type="submission" date="2022-08" db="EMBL/GenBank/DDBJ databases">
        <authorList>
            <person name="Kallberg Y."/>
            <person name="Tangrot J."/>
            <person name="Rosling A."/>
        </authorList>
    </citation>
    <scope>NUCLEOTIDE SEQUENCE</scope>
    <source>
        <strain evidence="1">Wild A</strain>
    </source>
</reference>
<evidence type="ECO:0000313" key="1">
    <source>
        <dbReference type="EMBL" id="CAI2195247.1"/>
    </source>
</evidence>
<name>A0A9W4T6Y4_9GLOM</name>
<evidence type="ECO:0000313" key="2">
    <source>
        <dbReference type="Proteomes" id="UP001153678"/>
    </source>
</evidence>
<feature type="non-terminal residue" evidence="1">
    <location>
        <position position="1"/>
    </location>
</feature>
<comment type="caution">
    <text evidence="1">The sequence shown here is derived from an EMBL/GenBank/DDBJ whole genome shotgun (WGS) entry which is preliminary data.</text>
</comment>
<accession>A0A9W4T6Y4</accession>
<feature type="non-terminal residue" evidence="1">
    <location>
        <position position="43"/>
    </location>
</feature>
<proteinExistence type="predicted"/>
<keyword evidence="2" id="KW-1185">Reference proteome</keyword>
<organism evidence="1 2">
    <name type="scientific">Funneliformis geosporum</name>
    <dbReference type="NCBI Taxonomy" id="1117311"/>
    <lineage>
        <taxon>Eukaryota</taxon>
        <taxon>Fungi</taxon>
        <taxon>Fungi incertae sedis</taxon>
        <taxon>Mucoromycota</taxon>
        <taxon>Glomeromycotina</taxon>
        <taxon>Glomeromycetes</taxon>
        <taxon>Glomerales</taxon>
        <taxon>Glomeraceae</taxon>
        <taxon>Funneliformis</taxon>
    </lineage>
</organism>